<dbReference type="SUPFAM" id="SSF48452">
    <property type="entry name" value="TPR-like"/>
    <property type="match status" value="1"/>
</dbReference>
<keyword evidence="4" id="KW-0472">Membrane</keyword>
<dbReference type="Gene3D" id="1.25.40.390">
    <property type="match status" value="1"/>
</dbReference>
<dbReference type="GO" id="GO:0009279">
    <property type="term" value="C:cell outer membrane"/>
    <property type="evidence" value="ECO:0007669"/>
    <property type="project" value="UniProtKB-SubCell"/>
</dbReference>
<proteinExistence type="inferred from homology"/>
<evidence type="ECO:0000256" key="1">
    <source>
        <dbReference type="ARBA" id="ARBA00004442"/>
    </source>
</evidence>
<evidence type="ECO:0000256" key="2">
    <source>
        <dbReference type="ARBA" id="ARBA00006275"/>
    </source>
</evidence>
<evidence type="ECO:0000313" key="8">
    <source>
        <dbReference type="Proteomes" id="UP001219389"/>
    </source>
</evidence>
<evidence type="ECO:0000259" key="6">
    <source>
        <dbReference type="Pfam" id="PF07980"/>
    </source>
</evidence>
<evidence type="ECO:0000313" key="7">
    <source>
        <dbReference type="EMBL" id="MDC2744708.1"/>
    </source>
</evidence>
<reference evidence="7" key="1">
    <citation type="submission" date="2022-10" db="EMBL/GenBank/DDBJ databases">
        <title>Human gut microbiome strain richness.</title>
        <authorList>
            <person name="Chen-Liaw A."/>
        </authorList>
    </citation>
    <scope>NUCLEOTIDE SEQUENCE</scope>
    <source>
        <strain evidence="7">BSD2780120875st1_E1_BSD2780120875_150330</strain>
    </source>
</reference>
<sequence length="307" mass="35018">MERIIADLVEAQKILKDVDKSSEFTSGNRFTKSPSGEERFVWYRGFHLNYHAVTAELARVYLYAGQSEKAYETAKLLIDINADKGYYKAVTSSYSGPMNIENGNIKMYEDIIFALYSTDQTDWDLEINHASDNATKPDDEKYLALSDAVITKFFGTESDKDWRLKYQLGPNTSSFYRSLKYKKQDEGSGFGKVNSTMVPMIRMSEVYYIAAEAIYDTDKELAKTYLKTVKQGRGISSPDLSKSGTKQDFINLIVDDARREFIGEGQTFFLYKRLKRNLEGSDEKQSVEYPAIEDNLVMPLPDSESNI</sequence>
<keyword evidence="3" id="KW-0732">Signal</keyword>
<comment type="caution">
    <text evidence="7">The sequence shown here is derived from an EMBL/GenBank/DDBJ whole genome shotgun (WGS) entry which is preliminary data.</text>
</comment>
<dbReference type="Pfam" id="PF07980">
    <property type="entry name" value="SusD_RagB"/>
    <property type="match status" value="1"/>
</dbReference>
<accession>A0AAW6HN72</accession>
<dbReference type="AlphaFoldDB" id="A0AAW6HN72"/>
<dbReference type="Proteomes" id="UP001219389">
    <property type="component" value="Unassembled WGS sequence"/>
</dbReference>
<gene>
    <name evidence="7" type="ORF">PO382_21080</name>
</gene>
<comment type="subcellular location">
    <subcellularLocation>
        <location evidence="1">Cell outer membrane</location>
    </subcellularLocation>
</comment>
<dbReference type="EMBL" id="JAQNZF010000036">
    <property type="protein sequence ID" value="MDC2744708.1"/>
    <property type="molecule type" value="Genomic_DNA"/>
</dbReference>
<keyword evidence="5" id="KW-0998">Cell outer membrane</keyword>
<dbReference type="RefSeq" id="WP_229136492.1">
    <property type="nucleotide sequence ID" value="NZ_JADMTR010000040.1"/>
</dbReference>
<evidence type="ECO:0000256" key="3">
    <source>
        <dbReference type="ARBA" id="ARBA00022729"/>
    </source>
</evidence>
<dbReference type="InterPro" id="IPR011990">
    <property type="entry name" value="TPR-like_helical_dom_sf"/>
</dbReference>
<feature type="domain" description="RagB/SusD" evidence="6">
    <location>
        <begin position="161"/>
        <end position="275"/>
    </location>
</feature>
<organism evidence="7 8">
    <name type="scientific">Bacteroides ovatus</name>
    <dbReference type="NCBI Taxonomy" id="28116"/>
    <lineage>
        <taxon>Bacteria</taxon>
        <taxon>Pseudomonadati</taxon>
        <taxon>Bacteroidota</taxon>
        <taxon>Bacteroidia</taxon>
        <taxon>Bacteroidales</taxon>
        <taxon>Bacteroidaceae</taxon>
        <taxon>Bacteroides</taxon>
    </lineage>
</organism>
<dbReference type="Gene3D" id="2.20.20.130">
    <property type="match status" value="1"/>
</dbReference>
<evidence type="ECO:0000256" key="5">
    <source>
        <dbReference type="ARBA" id="ARBA00023237"/>
    </source>
</evidence>
<protein>
    <submittedName>
        <fullName evidence="7">RagB/SusD family nutrient uptake outer membrane protein</fullName>
    </submittedName>
</protein>
<name>A0AAW6HN72_BACOV</name>
<dbReference type="Gene3D" id="1.25.40.900">
    <property type="match status" value="1"/>
</dbReference>
<evidence type="ECO:0000256" key="4">
    <source>
        <dbReference type="ARBA" id="ARBA00023136"/>
    </source>
</evidence>
<comment type="similarity">
    <text evidence="2">Belongs to the SusD family.</text>
</comment>
<dbReference type="InterPro" id="IPR012944">
    <property type="entry name" value="SusD_RagB_dom"/>
</dbReference>